<dbReference type="InterPro" id="IPR039104">
    <property type="entry name" value="6PGL"/>
</dbReference>
<keyword evidence="10" id="KW-1185">Reference proteome</keyword>
<organism evidence="9 10">
    <name type="scientific">Microbacterium lushaniae</name>
    <dbReference type="NCBI Taxonomy" id="2614639"/>
    <lineage>
        <taxon>Bacteria</taxon>
        <taxon>Bacillati</taxon>
        <taxon>Actinomycetota</taxon>
        <taxon>Actinomycetes</taxon>
        <taxon>Micrococcales</taxon>
        <taxon>Microbacteriaceae</taxon>
        <taxon>Microbacterium</taxon>
    </lineage>
</organism>
<dbReference type="GO" id="GO:0005975">
    <property type="term" value="P:carbohydrate metabolic process"/>
    <property type="evidence" value="ECO:0007669"/>
    <property type="project" value="UniProtKB-UniRule"/>
</dbReference>
<dbReference type="Gene3D" id="3.40.50.1360">
    <property type="match status" value="1"/>
</dbReference>
<dbReference type="GO" id="GO:0017057">
    <property type="term" value="F:6-phosphogluconolactonase activity"/>
    <property type="evidence" value="ECO:0007669"/>
    <property type="project" value="UniProtKB-UniRule"/>
</dbReference>
<evidence type="ECO:0000256" key="7">
    <source>
        <dbReference type="RuleBase" id="RU365095"/>
    </source>
</evidence>
<dbReference type="NCBIfam" id="TIGR01198">
    <property type="entry name" value="pgl"/>
    <property type="match status" value="1"/>
</dbReference>
<dbReference type="EMBL" id="CP044232">
    <property type="protein sequence ID" value="QEW02948.1"/>
    <property type="molecule type" value="Genomic_DNA"/>
</dbReference>
<sequence>MCCTVASSPRAWSCWPAARTGAIVADAGTEKRVVISDDAQALATSVARRFIDRVAKQVDRGKTVHICLTGGSMGGAVLRAAAADPRTGGIDWSGVHFWWGDERWVPRDSDERNERQARAALLDGLDLPAENIHAMASSDETLDLDAAATAYADELAQFAPADRSETGPWPGFDICFLGVGPDGHIASLFPDRREIQITDRATAAVRDSPKPPPERISLTRPVINSSKRVWMVLAGADKASALGLALAGASYLSVPAAGAKGRKRTILFVDEAAAAQVPPTLIDRDY</sequence>
<accession>A0A5J6L325</accession>
<dbReference type="CDD" id="cd01400">
    <property type="entry name" value="6PGL"/>
    <property type="match status" value="1"/>
</dbReference>
<dbReference type="EC" id="3.1.1.31" evidence="5 7"/>
<dbReference type="InterPro" id="IPR006148">
    <property type="entry name" value="Glc/Gal-6P_isomerase"/>
</dbReference>
<evidence type="ECO:0000256" key="1">
    <source>
        <dbReference type="ARBA" id="ARBA00000832"/>
    </source>
</evidence>
<gene>
    <name evidence="7 9" type="primary">pgl</name>
    <name evidence="9" type="ORF">F6J85_07425</name>
</gene>
<comment type="similarity">
    <text evidence="4 7">Belongs to the glucosamine/galactosamine-6-phosphate isomerase family. 6-phosphogluconolactonase subfamily.</text>
</comment>
<dbReference type="KEGG" id="mlz:F6J85_07425"/>
<dbReference type="PANTHER" id="PTHR11054">
    <property type="entry name" value="6-PHOSPHOGLUCONOLACTONASE"/>
    <property type="match status" value="1"/>
</dbReference>
<comment type="function">
    <text evidence="2 7">Hydrolysis of 6-phosphogluconolactone to 6-phosphogluconate.</text>
</comment>
<comment type="pathway">
    <text evidence="3 7">Carbohydrate degradation; pentose phosphate pathway; D-ribulose 5-phosphate from D-glucose 6-phosphate (oxidative stage): step 2/3.</text>
</comment>
<dbReference type="SUPFAM" id="SSF100950">
    <property type="entry name" value="NagB/RpiA/CoA transferase-like"/>
    <property type="match status" value="1"/>
</dbReference>
<evidence type="ECO:0000259" key="8">
    <source>
        <dbReference type="Pfam" id="PF01182"/>
    </source>
</evidence>
<evidence type="ECO:0000256" key="6">
    <source>
        <dbReference type="ARBA" id="ARBA00020337"/>
    </source>
</evidence>
<dbReference type="Proteomes" id="UP000325516">
    <property type="component" value="Chromosome"/>
</dbReference>
<evidence type="ECO:0000256" key="4">
    <source>
        <dbReference type="ARBA" id="ARBA00010662"/>
    </source>
</evidence>
<evidence type="ECO:0000256" key="2">
    <source>
        <dbReference type="ARBA" id="ARBA00002681"/>
    </source>
</evidence>
<name>A0A5J6L325_9MICO</name>
<dbReference type="AlphaFoldDB" id="A0A5J6L325"/>
<feature type="domain" description="Glucosamine/galactosamine-6-phosphate isomerase" evidence="8">
    <location>
        <begin position="38"/>
        <end position="265"/>
    </location>
</feature>
<protein>
    <recommendedName>
        <fullName evidence="6 7">6-phosphogluconolactonase</fullName>
        <shortName evidence="7">6PGL</shortName>
        <ecNumber evidence="5 7">3.1.1.31</ecNumber>
    </recommendedName>
</protein>
<dbReference type="Pfam" id="PF01182">
    <property type="entry name" value="Glucosamine_iso"/>
    <property type="match status" value="1"/>
</dbReference>
<evidence type="ECO:0000256" key="5">
    <source>
        <dbReference type="ARBA" id="ARBA00013198"/>
    </source>
</evidence>
<evidence type="ECO:0000256" key="3">
    <source>
        <dbReference type="ARBA" id="ARBA00004961"/>
    </source>
</evidence>
<dbReference type="UniPathway" id="UPA00115">
    <property type="reaction ID" value="UER00409"/>
</dbReference>
<evidence type="ECO:0000313" key="9">
    <source>
        <dbReference type="EMBL" id="QEW02948.1"/>
    </source>
</evidence>
<reference evidence="10" key="1">
    <citation type="submission" date="2019-09" db="EMBL/GenBank/DDBJ databases">
        <title>Mumia zhuanghuii sp. nov. isolated from the intestinal contents of plateau pika (Ochotona curzoniae) in the Qinghai-Tibet plateau of China.</title>
        <authorList>
            <person name="Tian Z."/>
        </authorList>
    </citation>
    <scope>NUCLEOTIDE SEQUENCE [LARGE SCALE GENOMIC DNA]</scope>
    <source>
        <strain evidence="10">L-031</strain>
    </source>
</reference>
<keyword evidence="7 9" id="KW-0378">Hydrolase</keyword>
<evidence type="ECO:0000313" key="10">
    <source>
        <dbReference type="Proteomes" id="UP000325516"/>
    </source>
</evidence>
<dbReference type="InterPro" id="IPR037171">
    <property type="entry name" value="NagB/RpiA_transferase-like"/>
</dbReference>
<dbReference type="InterPro" id="IPR005900">
    <property type="entry name" value="6-phosphogluconolactonase_DevB"/>
</dbReference>
<proteinExistence type="inferred from homology"/>
<dbReference type="PANTHER" id="PTHR11054:SF0">
    <property type="entry name" value="6-PHOSPHOGLUCONOLACTONASE"/>
    <property type="match status" value="1"/>
</dbReference>
<dbReference type="GO" id="GO:0006098">
    <property type="term" value="P:pentose-phosphate shunt"/>
    <property type="evidence" value="ECO:0007669"/>
    <property type="project" value="UniProtKB-UniPathway"/>
</dbReference>
<comment type="catalytic activity">
    <reaction evidence="1 7">
        <text>6-phospho-D-glucono-1,5-lactone + H2O = 6-phospho-D-gluconate + H(+)</text>
        <dbReference type="Rhea" id="RHEA:12556"/>
        <dbReference type="ChEBI" id="CHEBI:15377"/>
        <dbReference type="ChEBI" id="CHEBI:15378"/>
        <dbReference type="ChEBI" id="CHEBI:57955"/>
        <dbReference type="ChEBI" id="CHEBI:58759"/>
        <dbReference type="EC" id="3.1.1.31"/>
    </reaction>
</comment>